<feature type="domain" description="AB hydrolase-1" evidence="1">
    <location>
        <begin position="23"/>
        <end position="262"/>
    </location>
</feature>
<dbReference type="SUPFAM" id="SSF53474">
    <property type="entry name" value="alpha/beta-Hydrolases"/>
    <property type="match status" value="1"/>
</dbReference>
<dbReference type="OrthoDB" id="27092at2"/>
<evidence type="ECO:0000313" key="2">
    <source>
        <dbReference type="EMBL" id="AYF74892.1"/>
    </source>
</evidence>
<dbReference type="Proteomes" id="UP000267164">
    <property type="component" value="Chromosome"/>
</dbReference>
<keyword evidence="3" id="KW-1185">Reference proteome</keyword>
<evidence type="ECO:0000259" key="1">
    <source>
        <dbReference type="Pfam" id="PF12697"/>
    </source>
</evidence>
<dbReference type="Pfam" id="PF12697">
    <property type="entry name" value="Abhydrolase_6"/>
    <property type="match status" value="1"/>
</dbReference>
<dbReference type="PANTHER" id="PTHR46438:SF11">
    <property type="entry name" value="LIPASE-RELATED"/>
    <property type="match status" value="1"/>
</dbReference>
<dbReference type="AlphaFoldDB" id="A0A386ZAM4"/>
<dbReference type="PRINTS" id="PR00111">
    <property type="entry name" value="ABHYDROLASE"/>
</dbReference>
<dbReference type="PANTHER" id="PTHR46438">
    <property type="entry name" value="ALPHA/BETA-HYDROLASES SUPERFAMILY PROTEIN"/>
    <property type="match status" value="1"/>
</dbReference>
<accession>A0A386ZAM4</accession>
<sequence>MRHRGSWLMTVWNRIERGAGQPLVLLHGAGGSARNWLPVMDRLAADRRVIALDFPGFGLTPFPDRVEFTMEWVMAQLAGEFARLGLHGPVDLAGNSMGGWFALEAAKRGMARSVAAIAPAGLWRRGMPDLLYAQFLTAMAGGLLTRGPGARALRFDLVRHASLALVARHPARIPRTEGIAMIRDLDRSQRALLLAVRHARSLHFEGGQGISVPVTIAFGDHDRMLRPSVSRMRDELPAHTRWVTLPGCGHVPMSDAPQLVARTILDASDIAGTGGKESA</sequence>
<organism evidence="2 3">
    <name type="scientific">Nocardia yunnanensis</name>
    <dbReference type="NCBI Taxonomy" id="2382165"/>
    <lineage>
        <taxon>Bacteria</taxon>
        <taxon>Bacillati</taxon>
        <taxon>Actinomycetota</taxon>
        <taxon>Actinomycetes</taxon>
        <taxon>Mycobacteriales</taxon>
        <taxon>Nocardiaceae</taxon>
        <taxon>Nocardia</taxon>
    </lineage>
</organism>
<keyword evidence="2" id="KW-0378">Hydrolase</keyword>
<dbReference type="Gene3D" id="3.40.50.1820">
    <property type="entry name" value="alpha/beta hydrolase"/>
    <property type="match status" value="1"/>
</dbReference>
<name>A0A386ZAM4_9NOCA</name>
<evidence type="ECO:0000313" key="3">
    <source>
        <dbReference type="Proteomes" id="UP000267164"/>
    </source>
</evidence>
<dbReference type="GO" id="GO:0016787">
    <property type="term" value="F:hydrolase activity"/>
    <property type="evidence" value="ECO:0007669"/>
    <property type="project" value="UniProtKB-KW"/>
</dbReference>
<dbReference type="InterPro" id="IPR029058">
    <property type="entry name" value="AB_hydrolase_fold"/>
</dbReference>
<dbReference type="InterPro" id="IPR000073">
    <property type="entry name" value="AB_hydrolase_1"/>
</dbReference>
<proteinExistence type="predicted"/>
<protein>
    <submittedName>
        <fullName evidence="2">Alpha/beta fold hydrolase</fullName>
    </submittedName>
</protein>
<gene>
    <name evidence="2" type="ORF">D7D52_14615</name>
</gene>
<reference evidence="2 3" key="1">
    <citation type="submission" date="2018-09" db="EMBL/GenBank/DDBJ databases">
        <title>Nocardia yunnanensis sp. nov., an actinomycete isolated from a soil sample.</title>
        <authorList>
            <person name="Zhang J."/>
        </authorList>
    </citation>
    <scope>NUCLEOTIDE SEQUENCE [LARGE SCALE GENOMIC DNA]</scope>
    <source>
        <strain evidence="2 3">CFHS0054</strain>
    </source>
</reference>
<dbReference type="EMBL" id="CP032568">
    <property type="protein sequence ID" value="AYF74892.1"/>
    <property type="molecule type" value="Genomic_DNA"/>
</dbReference>
<dbReference type="KEGG" id="nyu:D7D52_14615"/>